<keyword evidence="3" id="KW-1003">Cell membrane</keyword>
<feature type="transmembrane region" description="Helical" evidence="7">
    <location>
        <begin position="180"/>
        <end position="198"/>
    </location>
</feature>
<feature type="transmembrane region" description="Helical" evidence="7">
    <location>
        <begin position="150"/>
        <end position="173"/>
    </location>
</feature>
<dbReference type="Pfam" id="PF08817">
    <property type="entry name" value="YukD"/>
    <property type="match status" value="1"/>
</dbReference>
<protein>
    <submittedName>
        <fullName evidence="9">Type VII secretion integral membrane protein EccD</fullName>
    </submittedName>
</protein>
<dbReference type="InterPro" id="IPR024962">
    <property type="entry name" value="YukD-like"/>
</dbReference>
<feature type="transmembrane region" description="Helical" evidence="7">
    <location>
        <begin position="237"/>
        <end position="256"/>
    </location>
</feature>
<organism evidence="9 10">
    <name type="scientific">Amycolatopsis marina</name>
    <dbReference type="NCBI Taxonomy" id="490629"/>
    <lineage>
        <taxon>Bacteria</taxon>
        <taxon>Bacillati</taxon>
        <taxon>Actinomycetota</taxon>
        <taxon>Actinomycetes</taxon>
        <taxon>Pseudonocardiales</taxon>
        <taxon>Pseudonocardiaceae</taxon>
        <taxon>Amycolatopsis</taxon>
    </lineage>
</organism>
<dbReference type="InterPro" id="IPR044049">
    <property type="entry name" value="EccD_transm"/>
</dbReference>
<feature type="transmembrane region" description="Helical" evidence="7">
    <location>
        <begin position="125"/>
        <end position="144"/>
    </location>
</feature>
<dbReference type="Gene3D" id="3.10.20.90">
    <property type="entry name" value="Phosphatidylinositol 3-kinase Catalytic Subunit, Chain A, domain 1"/>
    <property type="match status" value="1"/>
</dbReference>
<dbReference type="GO" id="GO:0005886">
    <property type="term" value="C:plasma membrane"/>
    <property type="evidence" value="ECO:0007669"/>
    <property type="project" value="UniProtKB-SubCell"/>
</dbReference>
<feature type="transmembrane region" description="Helical" evidence="7">
    <location>
        <begin position="210"/>
        <end position="230"/>
    </location>
</feature>
<name>A0A1I1ARA1_9PSEU</name>
<feature type="transmembrane region" description="Helical" evidence="7">
    <location>
        <begin position="322"/>
        <end position="341"/>
    </location>
</feature>
<evidence type="ECO:0000256" key="2">
    <source>
        <dbReference type="ARBA" id="ARBA00006162"/>
    </source>
</evidence>
<evidence type="ECO:0000256" key="6">
    <source>
        <dbReference type="ARBA" id="ARBA00023136"/>
    </source>
</evidence>
<evidence type="ECO:0000256" key="5">
    <source>
        <dbReference type="ARBA" id="ARBA00022989"/>
    </source>
</evidence>
<dbReference type="STRING" id="490629.SAMN05216266_11089"/>
<comment type="similarity">
    <text evidence="2">Belongs to the EccD/Snm4 family.</text>
</comment>
<dbReference type="AlphaFoldDB" id="A0A1I1ARA1"/>
<keyword evidence="10" id="KW-1185">Reference proteome</keyword>
<evidence type="ECO:0000313" key="9">
    <source>
        <dbReference type="EMBL" id="SFB40579.1"/>
    </source>
</evidence>
<sequence length="468" mass="48025">MAMTVASGAALAKVTIATPNRTIDVALPEDVPVAELLPYILRHAGDDAPDAGERHGGWLLRRPTGDQLDGRKTLGAQEVLDGEVMHLVPGNLEWPELEYDDVVETIASGARRYGRSWGHDATRRCGLAASCAILLAGTLVTIAFEPAWLVPGLTMLGVAAVLTGLGVAVAGAVPDARAGAVFAGCALPYAFIGGWLLTGPDHLGPMAFGAPQLLLASITLLVFSVVGYLAVGATARIFAAAVAVAVLGALGALLATSMEPDGAAAVVLAVGIGLLPGYPLLAIRLGRLPLPALPQSAEELLRDEPLPPPPTVFAAAARTDEILSGLLLGLATVAAVCSVFLAVHGGGARLIMLGAVAVALLLRSRLFAVPRQRIPLLISGMAVAAMLMATFVVGAQSNTSRTLLLLGMAAIAGMVAFAGLTYSKRNPSPYLGRLADVFDVVAILALVPFTCYITGFFTFVQGLMAGIG</sequence>
<evidence type="ECO:0000256" key="7">
    <source>
        <dbReference type="SAM" id="Phobius"/>
    </source>
</evidence>
<feature type="transmembrane region" description="Helical" evidence="7">
    <location>
        <begin position="347"/>
        <end position="364"/>
    </location>
</feature>
<feature type="domain" description="EccD-like transmembrane" evidence="8">
    <location>
        <begin position="122"/>
        <end position="463"/>
    </location>
</feature>
<keyword evidence="4 7" id="KW-0812">Transmembrane</keyword>
<dbReference type="PIRSF" id="PIRSF017804">
    <property type="entry name" value="Secretion_EccD1"/>
    <property type="match status" value="1"/>
</dbReference>
<feature type="transmembrane region" description="Helical" evidence="7">
    <location>
        <begin position="262"/>
        <end position="281"/>
    </location>
</feature>
<dbReference type="Proteomes" id="UP000243799">
    <property type="component" value="Unassembled WGS sequence"/>
</dbReference>
<accession>A0A1I1ARA1</accession>
<reference evidence="10" key="1">
    <citation type="submission" date="2016-10" db="EMBL/GenBank/DDBJ databases">
        <authorList>
            <person name="Varghese N."/>
            <person name="Submissions S."/>
        </authorList>
    </citation>
    <scope>NUCLEOTIDE SEQUENCE [LARGE SCALE GENOMIC DNA]</scope>
    <source>
        <strain evidence="10">CGMCC 4.3568</strain>
    </source>
</reference>
<feature type="transmembrane region" description="Helical" evidence="7">
    <location>
        <begin position="403"/>
        <end position="422"/>
    </location>
</feature>
<keyword evidence="6 7" id="KW-0472">Membrane</keyword>
<dbReference type="InterPro" id="IPR006707">
    <property type="entry name" value="T7SS_EccD"/>
</dbReference>
<evidence type="ECO:0000256" key="1">
    <source>
        <dbReference type="ARBA" id="ARBA00004651"/>
    </source>
</evidence>
<evidence type="ECO:0000256" key="3">
    <source>
        <dbReference type="ARBA" id="ARBA00022475"/>
    </source>
</evidence>
<evidence type="ECO:0000256" key="4">
    <source>
        <dbReference type="ARBA" id="ARBA00022692"/>
    </source>
</evidence>
<feature type="transmembrane region" description="Helical" evidence="7">
    <location>
        <begin position="434"/>
        <end position="460"/>
    </location>
</feature>
<evidence type="ECO:0000313" key="10">
    <source>
        <dbReference type="Proteomes" id="UP000243799"/>
    </source>
</evidence>
<dbReference type="EMBL" id="FOKG01000010">
    <property type="protein sequence ID" value="SFB40579.1"/>
    <property type="molecule type" value="Genomic_DNA"/>
</dbReference>
<dbReference type="NCBIfam" id="TIGR03920">
    <property type="entry name" value="T7SS_EccD"/>
    <property type="match status" value="1"/>
</dbReference>
<evidence type="ECO:0000259" key="8">
    <source>
        <dbReference type="Pfam" id="PF19053"/>
    </source>
</evidence>
<feature type="transmembrane region" description="Helical" evidence="7">
    <location>
        <begin position="376"/>
        <end position="397"/>
    </location>
</feature>
<keyword evidence="5 7" id="KW-1133">Transmembrane helix</keyword>
<proteinExistence type="inferred from homology"/>
<gene>
    <name evidence="9" type="ORF">SAMN05216266_11089</name>
</gene>
<comment type="subcellular location">
    <subcellularLocation>
        <location evidence="1">Cell membrane</location>
        <topology evidence="1">Multi-pass membrane protein</topology>
    </subcellularLocation>
</comment>
<dbReference type="Pfam" id="PF19053">
    <property type="entry name" value="EccD"/>
    <property type="match status" value="1"/>
</dbReference>